<evidence type="ECO:0000313" key="4">
    <source>
        <dbReference type="WBParaSite" id="HPLM_0001644701-mRNA-1"/>
    </source>
</evidence>
<protein>
    <submittedName>
        <fullName evidence="2 4">Uncharacterized protein</fullName>
    </submittedName>
</protein>
<dbReference type="Proteomes" id="UP000268014">
    <property type="component" value="Unassembled WGS sequence"/>
</dbReference>
<evidence type="ECO:0000313" key="3">
    <source>
        <dbReference type="Proteomes" id="UP000268014"/>
    </source>
</evidence>
<dbReference type="EMBL" id="UZAF01019424">
    <property type="protein sequence ID" value="VDO59953.1"/>
    <property type="molecule type" value="Genomic_DNA"/>
</dbReference>
<evidence type="ECO:0000256" key="1">
    <source>
        <dbReference type="SAM" id="MobiDB-lite"/>
    </source>
</evidence>
<feature type="compositionally biased region" description="Basic and acidic residues" evidence="1">
    <location>
        <begin position="9"/>
        <end position="22"/>
    </location>
</feature>
<feature type="region of interest" description="Disordered" evidence="1">
    <location>
        <begin position="1"/>
        <end position="25"/>
    </location>
</feature>
<proteinExistence type="predicted"/>
<gene>
    <name evidence="2" type="ORF">HPLM_LOCUS16439</name>
</gene>
<dbReference type="AlphaFoldDB" id="A0A0N4WXB0"/>
<name>A0A0N4WXB0_HAEPC</name>
<evidence type="ECO:0000313" key="2">
    <source>
        <dbReference type="EMBL" id="VDO59953.1"/>
    </source>
</evidence>
<accession>A0A0N4WXB0</accession>
<dbReference type="WBParaSite" id="HPLM_0001644701-mRNA-1">
    <property type="protein sequence ID" value="HPLM_0001644701-mRNA-1"/>
    <property type="gene ID" value="HPLM_0001644701"/>
</dbReference>
<reference evidence="2 3" key="2">
    <citation type="submission" date="2018-11" db="EMBL/GenBank/DDBJ databases">
        <authorList>
            <consortium name="Pathogen Informatics"/>
        </authorList>
    </citation>
    <scope>NUCLEOTIDE SEQUENCE [LARGE SCALE GENOMIC DNA]</scope>
    <source>
        <strain evidence="2 3">MHpl1</strain>
    </source>
</reference>
<organism evidence="4">
    <name type="scientific">Haemonchus placei</name>
    <name type="common">Barber's pole worm</name>
    <dbReference type="NCBI Taxonomy" id="6290"/>
    <lineage>
        <taxon>Eukaryota</taxon>
        <taxon>Metazoa</taxon>
        <taxon>Ecdysozoa</taxon>
        <taxon>Nematoda</taxon>
        <taxon>Chromadorea</taxon>
        <taxon>Rhabditida</taxon>
        <taxon>Rhabditina</taxon>
        <taxon>Rhabditomorpha</taxon>
        <taxon>Strongyloidea</taxon>
        <taxon>Trichostrongylidae</taxon>
        <taxon>Haemonchus</taxon>
    </lineage>
</organism>
<keyword evidence="3" id="KW-1185">Reference proteome</keyword>
<reference evidence="4" key="1">
    <citation type="submission" date="2017-02" db="UniProtKB">
        <authorList>
            <consortium name="WormBaseParasite"/>
        </authorList>
    </citation>
    <scope>IDENTIFICATION</scope>
</reference>
<sequence>MTKGLQLQEKSESEPDLAEKRAAQTPPRVQMMLKAAWSEKTRIETKANNGQDIVAGSEIGLSGDRRPVAVGVLPYHPYLDR</sequence>